<evidence type="ECO:0000313" key="2">
    <source>
        <dbReference type="Proteomes" id="UP000176204"/>
    </source>
</evidence>
<proteinExistence type="predicted"/>
<protein>
    <submittedName>
        <fullName evidence="1">Uncharacterized protein</fullName>
    </submittedName>
</protein>
<dbReference type="EMBL" id="LT629973">
    <property type="protein sequence ID" value="SEH82564.1"/>
    <property type="molecule type" value="Genomic_DNA"/>
</dbReference>
<dbReference type="Proteomes" id="UP000176204">
    <property type="component" value="Chromosome I"/>
</dbReference>
<dbReference type="KEGG" id="agl:PYTT_1028"/>
<evidence type="ECO:0000313" key="1">
    <source>
        <dbReference type="EMBL" id="SEH82564.1"/>
    </source>
</evidence>
<organism evidence="1 2">
    <name type="scientific">Akkermansia glycaniphila</name>
    <dbReference type="NCBI Taxonomy" id="1679444"/>
    <lineage>
        <taxon>Bacteria</taxon>
        <taxon>Pseudomonadati</taxon>
        <taxon>Verrucomicrobiota</taxon>
        <taxon>Verrucomicrobiia</taxon>
        <taxon>Verrucomicrobiales</taxon>
        <taxon>Akkermansiaceae</taxon>
        <taxon>Akkermansia</taxon>
    </lineage>
</organism>
<dbReference type="AlphaFoldDB" id="A0A1C7PEB7"/>
<dbReference type="STRING" id="1679444.PYTT_1028"/>
<keyword evidence="2" id="KW-1185">Reference proteome</keyword>
<accession>A0A1C7PEB7</accession>
<gene>
    <name evidence="1" type="ORF">PYTT_1028</name>
</gene>
<dbReference type="RefSeq" id="WP_067773387.1">
    <property type="nucleotide sequence ID" value="NZ_LIGX01000011.1"/>
</dbReference>
<reference evidence="2" key="1">
    <citation type="submission" date="2016-09" db="EMBL/GenBank/DDBJ databases">
        <authorList>
            <person name="Koehorst J."/>
        </authorList>
    </citation>
    <scope>NUCLEOTIDE SEQUENCE [LARGE SCALE GENOMIC DNA]</scope>
</reference>
<sequence length="107" mass="11703">MTHYSVFSAATVALIACCLSSCSDNSPNGLAKQLLSTIKNVSDKKSADVAAPKIKELISKLKEAAGPDKPWKELLDPDVAKELDMQFARMMFTNAFGSQAFWESVRF</sequence>
<name>A0A1C7PEB7_9BACT</name>